<keyword evidence="1" id="KW-0175">Coiled coil</keyword>
<dbReference type="OrthoDB" id="5298690at2"/>
<keyword evidence="3" id="KW-1185">Reference proteome</keyword>
<sequence length="123" mass="13653">MDRSLIDQEYQKLQDESNNLAQKIQAFANKLQQSKESGSSDAKEWILDFKEIALAIQSEQNQMFSLLLSIHENASNVQNPNPENSQKPTKKGLFSNLFGSGIGQAMEMGLGFGLGDDLINSIF</sequence>
<dbReference type="STRING" id="1562698.DESAMIL20_13"/>
<evidence type="ECO:0000256" key="1">
    <source>
        <dbReference type="SAM" id="Coils"/>
    </source>
</evidence>
<gene>
    <name evidence="2" type="ORF">DESAMIL20_13</name>
</gene>
<dbReference type="Proteomes" id="UP000194141">
    <property type="component" value="Unassembled WGS sequence"/>
</dbReference>
<dbReference type="RefSeq" id="WP_086032841.1">
    <property type="nucleotide sequence ID" value="NZ_MDSU01000001.1"/>
</dbReference>
<accession>A0A1X4XZE2</accession>
<proteinExistence type="predicted"/>
<dbReference type="AlphaFoldDB" id="A0A1X4XZE2"/>
<feature type="coiled-coil region" evidence="1">
    <location>
        <begin position="3"/>
        <end position="30"/>
    </location>
</feature>
<evidence type="ECO:0000313" key="2">
    <source>
        <dbReference type="EMBL" id="OSS42905.1"/>
    </source>
</evidence>
<reference evidence="2 3" key="1">
    <citation type="journal article" date="2017" name="Front. Microbiol.">
        <title>Genome Sequence of Desulfurella amilsii Strain TR1 and Comparative Genomics of Desulfurellaceae Family.</title>
        <authorList>
            <person name="Florentino A.P."/>
            <person name="Stams A.J."/>
            <person name="Sanchez-Andrea I."/>
        </authorList>
    </citation>
    <scope>NUCLEOTIDE SEQUENCE [LARGE SCALE GENOMIC DNA]</scope>
    <source>
        <strain evidence="2 3">TR1</strain>
    </source>
</reference>
<evidence type="ECO:0000313" key="3">
    <source>
        <dbReference type="Proteomes" id="UP000194141"/>
    </source>
</evidence>
<organism evidence="2 3">
    <name type="scientific">Desulfurella amilsii</name>
    <dbReference type="NCBI Taxonomy" id="1562698"/>
    <lineage>
        <taxon>Bacteria</taxon>
        <taxon>Pseudomonadati</taxon>
        <taxon>Campylobacterota</taxon>
        <taxon>Desulfurellia</taxon>
        <taxon>Desulfurellales</taxon>
        <taxon>Desulfurellaceae</taxon>
        <taxon>Desulfurella</taxon>
    </lineage>
</organism>
<name>A0A1X4XZE2_9BACT</name>
<comment type="caution">
    <text evidence="2">The sequence shown here is derived from an EMBL/GenBank/DDBJ whole genome shotgun (WGS) entry which is preliminary data.</text>
</comment>
<dbReference type="EMBL" id="MDSU01000001">
    <property type="protein sequence ID" value="OSS42905.1"/>
    <property type="molecule type" value="Genomic_DNA"/>
</dbReference>
<protein>
    <submittedName>
        <fullName evidence="2">Rhodopsin</fullName>
    </submittedName>
</protein>